<dbReference type="InterPro" id="IPR036583">
    <property type="entry name" value="23S_rRNA_IVS_sf"/>
</dbReference>
<dbReference type="PANTHER" id="PTHR38471:SF2">
    <property type="entry name" value="FOUR HELIX BUNDLE PROTEIN"/>
    <property type="match status" value="1"/>
</dbReference>
<accession>A0ABY6MQ65</accession>
<dbReference type="InterPro" id="IPR012657">
    <property type="entry name" value="23S_rRNA-intervening_sequence"/>
</dbReference>
<protein>
    <submittedName>
        <fullName evidence="1">Four helix bundle protein</fullName>
    </submittedName>
</protein>
<organism evidence="1 2">
    <name type="scientific">Algoriphagus halophytocola</name>
    <dbReference type="NCBI Taxonomy" id="2991499"/>
    <lineage>
        <taxon>Bacteria</taxon>
        <taxon>Pseudomonadati</taxon>
        <taxon>Bacteroidota</taxon>
        <taxon>Cytophagia</taxon>
        <taxon>Cytophagales</taxon>
        <taxon>Cyclobacteriaceae</taxon>
        <taxon>Algoriphagus</taxon>
    </lineage>
</organism>
<dbReference type="RefSeq" id="WP_264811408.1">
    <property type="nucleotide sequence ID" value="NZ_CP110226.1"/>
</dbReference>
<evidence type="ECO:0000313" key="1">
    <source>
        <dbReference type="EMBL" id="UZD24699.1"/>
    </source>
</evidence>
<dbReference type="CDD" id="cd16377">
    <property type="entry name" value="23S_rRNA_IVP_like"/>
    <property type="match status" value="1"/>
</dbReference>
<sequence length="105" mass="12294">MAFKFEKLIVWQKAMDLNEVIFVITKDFPNEERFNLISQMRRAADSVALNIAEGSTSQSNLEYKRFLNYSIRSIVEVVSALFIARRRGYILEEVFQSTYTQSEEL</sequence>
<dbReference type="Gene3D" id="1.20.1440.60">
    <property type="entry name" value="23S rRNA-intervening sequence"/>
    <property type="match status" value="1"/>
</dbReference>
<proteinExistence type="predicted"/>
<gene>
    <name evidence="1" type="ORF">OM944_09415</name>
</gene>
<dbReference type="EMBL" id="CP110226">
    <property type="protein sequence ID" value="UZD24699.1"/>
    <property type="molecule type" value="Genomic_DNA"/>
</dbReference>
<name>A0ABY6MQ65_9BACT</name>
<dbReference type="NCBIfam" id="TIGR02436">
    <property type="entry name" value="four helix bundle protein"/>
    <property type="match status" value="1"/>
</dbReference>
<keyword evidence="2" id="KW-1185">Reference proteome</keyword>
<reference evidence="1" key="1">
    <citation type="submission" date="2022-10" db="EMBL/GenBank/DDBJ databases">
        <title>Algoriphagus sp. a novel bacteria isolate from halophytes salicornia europaea.</title>
        <authorList>
            <person name="Peng Y."/>
            <person name="Jiang L."/>
            <person name="Lee J."/>
        </authorList>
    </citation>
    <scope>NUCLEOTIDE SEQUENCE</scope>
    <source>
        <strain evidence="1">TR-M5</strain>
    </source>
</reference>
<dbReference type="Proteomes" id="UP001163156">
    <property type="component" value="Chromosome"/>
</dbReference>
<dbReference type="PANTHER" id="PTHR38471">
    <property type="entry name" value="FOUR HELIX BUNDLE PROTEIN"/>
    <property type="match status" value="1"/>
</dbReference>
<dbReference type="Pfam" id="PF05635">
    <property type="entry name" value="23S_rRNA_IVP"/>
    <property type="match status" value="1"/>
</dbReference>
<dbReference type="SUPFAM" id="SSF158446">
    <property type="entry name" value="IVS-encoded protein-like"/>
    <property type="match status" value="1"/>
</dbReference>
<evidence type="ECO:0000313" key="2">
    <source>
        <dbReference type="Proteomes" id="UP001163156"/>
    </source>
</evidence>